<accession>A0A284QQ46</accession>
<name>A0A284QQ46_ARMOS</name>
<dbReference type="OrthoDB" id="3009472at2759"/>
<keyword evidence="2" id="KW-1185">Reference proteome</keyword>
<dbReference type="EMBL" id="FUEG01000001">
    <property type="protein sequence ID" value="SJK98553.1"/>
    <property type="molecule type" value="Genomic_DNA"/>
</dbReference>
<dbReference type="AlphaFoldDB" id="A0A284QQ46"/>
<proteinExistence type="predicted"/>
<reference evidence="2" key="1">
    <citation type="journal article" date="2017" name="Nat. Ecol. Evol.">
        <title>Genome expansion and lineage-specific genetic innovations in the forest pathogenic fungi Armillaria.</title>
        <authorList>
            <person name="Sipos G."/>
            <person name="Prasanna A.N."/>
            <person name="Walter M.C."/>
            <person name="O'Connor E."/>
            <person name="Balint B."/>
            <person name="Krizsan K."/>
            <person name="Kiss B."/>
            <person name="Hess J."/>
            <person name="Varga T."/>
            <person name="Slot J."/>
            <person name="Riley R."/>
            <person name="Boka B."/>
            <person name="Rigling D."/>
            <person name="Barry K."/>
            <person name="Lee J."/>
            <person name="Mihaltcheva S."/>
            <person name="LaButti K."/>
            <person name="Lipzen A."/>
            <person name="Waldron R."/>
            <person name="Moloney N.M."/>
            <person name="Sperisen C."/>
            <person name="Kredics L."/>
            <person name="Vagvoelgyi C."/>
            <person name="Patrignani A."/>
            <person name="Fitzpatrick D."/>
            <person name="Nagy I."/>
            <person name="Doyle S."/>
            <person name="Anderson J.B."/>
            <person name="Grigoriev I.V."/>
            <person name="Gueldener U."/>
            <person name="Muensterkoetter M."/>
            <person name="Nagy L.G."/>
        </authorList>
    </citation>
    <scope>NUCLEOTIDE SEQUENCE [LARGE SCALE GENOMIC DNA]</scope>
    <source>
        <strain evidence="2">C18/9</strain>
    </source>
</reference>
<protein>
    <submittedName>
        <fullName evidence="1">Uncharacterized protein</fullName>
    </submittedName>
</protein>
<gene>
    <name evidence="1" type="ORF">ARMOST_01821</name>
</gene>
<sequence>MTFLSISAKRLHYLSLSSRRARRAPTDENMCDLFISSHFKLPAHCFPQTPSLHTLLLLHKPPKLLLGARTKIPVRSPSQSPLFLSSIPPLSPARPRVVRTCKDAPSCSFRCGDPSAMVRHRRIFHRSELRPFVLITPESIALDEVIAGLTSLAVGQAGTSLHDPVTSMAVDEDFSGHNA</sequence>
<dbReference type="Proteomes" id="UP000219338">
    <property type="component" value="Unassembled WGS sequence"/>
</dbReference>
<evidence type="ECO:0000313" key="2">
    <source>
        <dbReference type="Proteomes" id="UP000219338"/>
    </source>
</evidence>
<organism evidence="1 2">
    <name type="scientific">Armillaria ostoyae</name>
    <name type="common">Armillaria root rot fungus</name>
    <dbReference type="NCBI Taxonomy" id="47428"/>
    <lineage>
        <taxon>Eukaryota</taxon>
        <taxon>Fungi</taxon>
        <taxon>Dikarya</taxon>
        <taxon>Basidiomycota</taxon>
        <taxon>Agaricomycotina</taxon>
        <taxon>Agaricomycetes</taxon>
        <taxon>Agaricomycetidae</taxon>
        <taxon>Agaricales</taxon>
        <taxon>Marasmiineae</taxon>
        <taxon>Physalacriaceae</taxon>
        <taxon>Armillaria</taxon>
    </lineage>
</organism>
<evidence type="ECO:0000313" key="1">
    <source>
        <dbReference type="EMBL" id="SJK98553.1"/>
    </source>
</evidence>